<dbReference type="SUPFAM" id="SSF101874">
    <property type="entry name" value="YceI-like"/>
    <property type="match status" value="1"/>
</dbReference>
<reference evidence="3 4" key="1">
    <citation type="submission" date="2022-04" db="EMBL/GenBank/DDBJ databases">
        <title>Identification of a novel bacterium isolated from mangrove sediments.</title>
        <authorList>
            <person name="Pan X."/>
        </authorList>
    </citation>
    <scope>NUCLEOTIDE SEQUENCE [LARGE SCALE GENOMIC DNA]</scope>
    <source>
        <strain evidence="3 4">B2638</strain>
    </source>
</reference>
<protein>
    <submittedName>
        <fullName evidence="3">YceI family protein</fullName>
    </submittedName>
</protein>
<gene>
    <name evidence="3" type="ORF">MTR66_03435</name>
</gene>
<dbReference type="PANTHER" id="PTHR34406">
    <property type="entry name" value="PROTEIN YCEI"/>
    <property type="match status" value="1"/>
</dbReference>
<evidence type="ECO:0000313" key="3">
    <source>
        <dbReference type="EMBL" id="MCJ2185865.1"/>
    </source>
</evidence>
<comment type="caution">
    <text evidence="3">The sequence shown here is derived from an EMBL/GenBank/DDBJ whole genome shotgun (WGS) entry which is preliminary data.</text>
</comment>
<feature type="domain" description="Lipid/polyisoprenoid-binding YceI-like" evidence="2">
    <location>
        <begin position="43"/>
        <end position="206"/>
    </location>
</feature>
<dbReference type="RefSeq" id="WP_243917922.1">
    <property type="nucleotide sequence ID" value="NZ_JALHLG010000003.1"/>
</dbReference>
<feature type="chain" id="PRO_5045091112" evidence="1">
    <location>
        <begin position="30"/>
        <end position="209"/>
    </location>
</feature>
<dbReference type="EMBL" id="JALHLG010000003">
    <property type="protein sequence ID" value="MCJ2185865.1"/>
    <property type="molecule type" value="Genomic_DNA"/>
</dbReference>
<dbReference type="InterPro" id="IPR036761">
    <property type="entry name" value="TTHA0802/YceI-like_sf"/>
</dbReference>
<sequence>MMKSSLNLKRIALPLAAGLAALGAGAATAGVESTKAADVAAGTYQIDPSHTSVAGRIDHLGFSTTTIRFAKSAGEFTYDPAHPEDATLSVTVDTKSLSTDWEARDNELKGPMFFNTDKFPTATFTADSLTKLDDNHARVDGELTLLGVTRPVEMDVTLRGTGKGMMGDTRAGFEAHMTIQRSDFGMKAYVPAVGDKVGLSIDAEFVKKN</sequence>
<accession>A0ABT0BLM9</accession>
<dbReference type="SMART" id="SM00867">
    <property type="entry name" value="YceI"/>
    <property type="match status" value="1"/>
</dbReference>
<name>A0ABT0BLM9_9SPHN</name>
<keyword evidence="4" id="KW-1185">Reference proteome</keyword>
<keyword evidence="1" id="KW-0732">Signal</keyword>
<evidence type="ECO:0000259" key="2">
    <source>
        <dbReference type="SMART" id="SM00867"/>
    </source>
</evidence>
<feature type="signal peptide" evidence="1">
    <location>
        <begin position="1"/>
        <end position="29"/>
    </location>
</feature>
<evidence type="ECO:0000313" key="4">
    <source>
        <dbReference type="Proteomes" id="UP001202281"/>
    </source>
</evidence>
<dbReference type="Gene3D" id="2.40.128.110">
    <property type="entry name" value="Lipid/polyisoprenoid-binding, YceI-like"/>
    <property type="match status" value="1"/>
</dbReference>
<dbReference type="Pfam" id="PF04264">
    <property type="entry name" value="YceI"/>
    <property type="match status" value="1"/>
</dbReference>
<dbReference type="Proteomes" id="UP001202281">
    <property type="component" value="Unassembled WGS sequence"/>
</dbReference>
<evidence type="ECO:0000256" key="1">
    <source>
        <dbReference type="SAM" id="SignalP"/>
    </source>
</evidence>
<dbReference type="PANTHER" id="PTHR34406:SF1">
    <property type="entry name" value="PROTEIN YCEI"/>
    <property type="match status" value="1"/>
</dbReference>
<proteinExistence type="predicted"/>
<organism evidence="3 4">
    <name type="scientific">Novosphingobium beihaiensis</name>
    <dbReference type="NCBI Taxonomy" id="2930389"/>
    <lineage>
        <taxon>Bacteria</taxon>
        <taxon>Pseudomonadati</taxon>
        <taxon>Pseudomonadota</taxon>
        <taxon>Alphaproteobacteria</taxon>
        <taxon>Sphingomonadales</taxon>
        <taxon>Sphingomonadaceae</taxon>
        <taxon>Novosphingobium</taxon>
    </lineage>
</organism>
<dbReference type="InterPro" id="IPR007372">
    <property type="entry name" value="Lipid/polyisoprenoid-bd_YceI"/>
</dbReference>